<name>A0A212QUQ8_9PROT</name>
<proteinExistence type="predicted"/>
<dbReference type="InterPro" id="IPR007420">
    <property type="entry name" value="DUF465"/>
</dbReference>
<dbReference type="RefSeq" id="WP_088560551.1">
    <property type="nucleotide sequence ID" value="NZ_FYEH01000003.1"/>
</dbReference>
<gene>
    <name evidence="1" type="ORF">SAMN07250955_103335</name>
</gene>
<reference evidence="1 2" key="1">
    <citation type="submission" date="2017-06" db="EMBL/GenBank/DDBJ databases">
        <authorList>
            <person name="Kim H.J."/>
            <person name="Triplett B.A."/>
        </authorList>
    </citation>
    <scope>NUCLEOTIDE SEQUENCE [LARGE SCALE GENOMIC DNA]</scope>
    <source>
        <strain evidence="1 2">B29T1</strain>
    </source>
</reference>
<evidence type="ECO:0008006" key="3">
    <source>
        <dbReference type="Google" id="ProtNLM"/>
    </source>
</evidence>
<evidence type="ECO:0000313" key="2">
    <source>
        <dbReference type="Proteomes" id="UP000197065"/>
    </source>
</evidence>
<sequence length="69" mass="8218">MAMQEHVDSLRSKHARLEQQIHDEMNRPLPDPAMLSRLKKEKLRIKEEIERSDVHLIALTVTRNARRLH</sequence>
<keyword evidence="2" id="KW-1185">Reference proteome</keyword>
<dbReference type="EMBL" id="FYEH01000003">
    <property type="protein sequence ID" value="SNB63448.1"/>
    <property type="molecule type" value="Genomic_DNA"/>
</dbReference>
<dbReference type="Proteomes" id="UP000197065">
    <property type="component" value="Unassembled WGS sequence"/>
</dbReference>
<evidence type="ECO:0000313" key="1">
    <source>
        <dbReference type="EMBL" id="SNB63448.1"/>
    </source>
</evidence>
<protein>
    <recommendedName>
        <fullName evidence="3">DUF465 domain-containing protein</fullName>
    </recommendedName>
</protein>
<dbReference type="Pfam" id="PF04325">
    <property type="entry name" value="DUF465"/>
    <property type="match status" value="1"/>
</dbReference>
<dbReference type="OrthoDB" id="7362854at2"/>
<dbReference type="InterPro" id="IPR038444">
    <property type="entry name" value="DUF465_sf"/>
</dbReference>
<dbReference type="Gene3D" id="6.10.280.50">
    <property type="match status" value="1"/>
</dbReference>
<accession>A0A212QUQ8</accession>
<organism evidence="1 2">
    <name type="scientific">Arboricoccus pini</name>
    <dbReference type="NCBI Taxonomy" id="1963835"/>
    <lineage>
        <taxon>Bacteria</taxon>
        <taxon>Pseudomonadati</taxon>
        <taxon>Pseudomonadota</taxon>
        <taxon>Alphaproteobacteria</taxon>
        <taxon>Geminicoccales</taxon>
        <taxon>Geminicoccaceae</taxon>
        <taxon>Arboricoccus</taxon>
    </lineage>
</organism>
<dbReference type="AlphaFoldDB" id="A0A212QUQ8"/>